<dbReference type="InterPro" id="IPR047858">
    <property type="entry name" value="FIGNL1_ATPase"/>
</dbReference>
<dbReference type="Pfam" id="PF09336">
    <property type="entry name" value="Vps4_C"/>
    <property type="match status" value="1"/>
</dbReference>
<reference evidence="15 16" key="1">
    <citation type="journal article" date="2023" name="BMC Biol.">
        <title>The compact genome of the sponge Oopsacas minuta (Hexactinellida) is lacking key metazoan core genes.</title>
        <authorList>
            <person name="Santini S."/>
            <person name="Schenkelaars Q."/>
            <person name="Jourda C."/>
            <person name="Duchesne M."/>
            <person name="Belahbib H."/>
            <person name="Rocher C."/>
            <person name="Selva M."/>
            <person name="Riesgo A."/>
            <person name="Vervoort M."/>
            <person name="Leys S.P."/>
            <person name="Kodjabachian L."/>
            <person name="Le Bivic A."/>
            <person name="Borchiellini C."/>
            <person name="Claverie J.M."/>
            <person name="Renard E."/>
        </authorList>
    </citation>
    <scope>NUCLEOTIDE SEQUENCE [LARGE SCALE GENOMIC DNA]</scope>
    <source>
        <strain evidence="15">SPO-2</strain>
    </source>
</reference>
<evidence type="ECO:0000256" key="13">
    <source>
        <dbReference type="SAM" id="MobiDB-lite"/>
    </source>
</evidence>
<evidence type="ECO:0000256" key="4">
    <source>
        <dbReference type="ARBA" id="ARBA00022723"/>
    </source>
</evidence>
<dbReference type="AlphaFoldDB" id="A0AAV7K449"/>
<accession>A0AAV7K449</accession>
<dbReference type="SMART" id="SM00382">
    <property type="entry name" value="AAA"/>
    <property type="match status" value="1"/>
</dbReference>
<dbReference type="SUPFAM" id="SSF52540">
    <property type="entry name" value="P-loop containing nucleoside triphosphate hydrolases"/>
    <property type="match status" value="1"/>
</dbReference>
<dbReference type="InterPro" id="IPR003593">
    <property type="entry name" value="AAA+_ATPase"/>
</dbReference>
<feature type="domain" description="AAA+ ATPase" evidence="14">
    <location>
        <begin position="448"/>
        <end position="584"/>
    </location>
</feature>
<dbReference type="Pfam" id="PF00004">
    <property type="entry name" value="AAA"/>
    <property type="match status" value="1"/>
</dbReference>
<proteinExistence type="inferred from homology"/>
<protein>
    <recommendedName>
        <fullName evidence="10">Fidgetin-like protein 1</fullName>
    </recommendedName>
</protein>
<dbReference type="EMBL" id="JAKMXF010000166">
    <property type="protein sequence ID" value="KAI6656007.1"/>
    <property type="molecule type" value="Genomic_DNA"/>
</dbReference>
<dbReference type="InterPro" id="IPR003959">
    <property type="entry name" value="ATPase_AAA_core"/>
</dbReference>
<evidence type="ECO:0000256" key="12">
    <source>
        <dbReference type="RuleBase" id="RU003651"/>
    </source>
</evidence>
<dbReference type="InterPro" id="IPR050304">
    <property type="entry name" value="MT-severing_AAA_ATPase"/>
</dbReference>
<dbReference type="CDD" id="cd19525">
    <property type="entry name" value="RecA-like_Figl-1"/>
    <property type="match status" value="1"/>
</dbReference>
<dbReference type="GO" id="GO:0046872">
    <property type="term" value="F:metal ion binding"/>
    <property type="evidence" value="ECO:0007669"/>
    <property type="project" value="UniProtKB-KW"/>
</dbReference>
<keyword evidence="5 12" id="KW-0547">Nucleotide-binding</keyword>
<evidence type="ECO:0000256" key="1">
    <source>
        <dbReference type="ARBA" id="ARBA00001946"/>
    </source>
</evidence>
<keyword evidence="9" id="KW-0539">Nucleus</keyword>
<evidence type="ECO:0000313" key="15">
    <source>
        <dbReference type="EMBL" id="KAI6656007.1"/>
    </source>
</evidence>
<comment type="cofactor">
    <cofactor evidence="1">
        <name>Mg(2+)</name>
        <dbReference type="ChEBI" id="CHEBI:18420"/>
    </cofactor>
</comment>
<feature type="region of interest" description="Disordered" evidence="13">
    <location>
        <begin position="290"/>
        <end position="323"/>
    </location>
</feature>
<organism evidence="15 16">
    <name type="scientific">Oopsacas minuta</name>
    <dbReference type="NCBI Taxonomy" id="111878"/>
    <lineage>
        <taxon>Eukaryota</taxon>
        <taxon>Metazoa</taxon>
        <taxon>Porifera</taxon>
        <taxon>Hexactinellida</taxon>
        <taxon>Hexasterophora</taxon>
        <taxon>Lyssacinosida</taxon>
        <taxon>Leucopsacidae</taxon>
        <taxon>Oopsacas</taxon>
    </lineage>
</organism>
<evidence type="ECO:0000256" key="8">
    <source>
        <dbReference type="ARBA" id="ARBA00022842"/>
    </source>
</evidence>
<dbReference type="InterPro" id="IPR027417">
    <property type="entry name" value="P-loop_NTPase"/>
</dbReference>
<evidence type="ECO:0000256" key="5">
    <source>
        <dbReference type="ARBA" id="ARBA00022741"/>
    </source>
</evidence>
<dbReference type="FunFam" id="3.40.50.300:FF:000093">
    <property type="entry name" value="Fidgetin-like 1"/>
    <property type="match status" value="1"/>
</dbReference>
<comment type="catalytic activity">
    <reaction evidence="11">
        <text>ATP + H2O = ADP + phosphate + H(+)</text>
        <dbReference type="Rhea" id="RHEA:13065"/>
        <dbReference type="ChEBI" id="CHEBI:15377"/>
        <dbReference type="ChEBI" id="CHEBI:15378"/>
        <dbReference type="ChEBI" id="CHEBI:30616"/>
        <dbReference type="ChEBI" id="CHEBI:43474"/>
        <dbReference type="ChEBI" id="CHEBI:456216"/>
    </reaction>
</comment>
<comment type="subcellular location">
    <subcellularLocation>
        <location evidence="2">Nucleus</location>
    </subcellularLocation>
</comment>
<dbReference type="GO" id="GO:0008568">
    <property type="term" value="F:microtubule severing ATPase activity"/>
    <property type="evidence" value="ECO:0007669"/>
    <property type="project" value="TreeGrafter"/>
</dbReference>
<dbReference type="InterPro" id="IPR041569">
    <property type="entry name" value="AAA_lid_3"/>
</dbReference>
<keyword evidence="4" id="KW-0479">Metal-binding</keyword>
<evidence type="ECO:0000256" key="7">
    <source>
        <dbReference type="ARBA" id="ARBA00022840"/>
    </source>
</evidence>
<dbReference type="FunFam" id="1.10.8.60:FF:000022">
    <property type="entry name" value="Fidgetin like 1"/>
    <property type="match status" value="1"/>
</dbReference>
<keyword evidence="7 12" id="KW-0067">ATP-binding</keyword>
<gene>
    <name evidence="15" type="ORF">LOD99_1741</name>
</gene>
<dbReference type="PROSITE" id="PS00674">
    <property type="entry name" value="AAA"/>
    <property type="match status" value="1"/>
</dbReference>
<dbReference type="Gene3D" id="3.40.50.300">
    <property type="entry name" value="P-loop containing nucleotide triphosphate hydrolases"/>
    <property type="match status" value="1"/>
</dbReference>
<evidence type="ECO:0000256" key="6">
    <source>
        <dbReference type="ARBA" id="ARBA00022801"/>
    </source>
</evidence>
<feature type="compositionally biased region" description="Polar residues" evidence="13">
    <location>
        <begin position="261"/>
        <end position="270"/>
    </location>
</feature>
<dbReference type="PANTHER" id="PTHR23074">
    <property type="entry name" value="AAA DOMAIN-CONTAINING"/>
    <property type="match status" value="1"/>
</dbReference>
<sequence>MEDDTTDYQDSKPLQSKKKSQVQFVKIRNNRINIRYSNQPTPHEANSNICKELLDKSLENYKELIRKIKYDLPVNQDFFEPQQSYKVYWQSELTLEKVNAMKENLTEGIQIKSKNKPDLLDERHECTQQDNEGETNTVGETEKEYEDTDKKGIHQKLPGNILRKRKIGNNKGKVNSQLPTQIIDIDPDCTGHTELDSTKSEILASSTQPVYPDIASKMVISTFQPPRHIPSLAEQLNYHPIEAPTISSTSSLKKFHESQRESNSTNNASRHGTKLVKDYDEEYYIPPKERAKRLKTNNNYRNRYRRKYESESSEEEENTSTAPATNSLFVSALGKIPVSKQQNLSDVNQIQKPFCNRSGLSTKFIPPISRNGTLEATQYGINTNTKQDEYLKALDPKLVEMIIREIVDNGPPVHWDDIAGLEFAKGTIKEIIVWPMLRPDIFTGLRGPPKGILLFGPPGTGKTLIGKCIASQAGATFFSISASSLTSKWVGEGEKMVRALFTIAKHHQPAVIFIDEIDSILTQRSDNEHESSRRIKTEFLVQLDGATTQSEDRILVVGATNRPQEIDEAARRRLSKRLYIPLPNQMARRTITSRLMSEQSHSLTEQDFIGIVEKTSGFSGADMTNLCKEAALGPIRSLDVADIFQVSKEQVRPITYEDFISALSLVKPSVSETDLDVYIQWNDKFGCASLPRIS</sequence>
<dbReference type="GO" id="GO:0016887">
    <property type="term" value="F:ATP hydrolysis activity"/>
    <property type="evidence" value="ECO:0007669"/>
    <property type="project" value="InterPro"/>
</dbReference>
<feature type="region of interest" description="Disordered" evidence="13">
    <location>
        <begin position="119"/>
        <end position="149"/>
    </location>
</feature>
<evidence type="ECO:0000313" key="16">
    <source>
        <dbReference type="Proteomes" id="UP001165289"/>
    </source>
</evidence>
<keyword evidence="6" id="KW-0378">Hydrolase</keyword>
<feature type="region of interest" description="Disordered" evidence="13">
    <location>
        <begin position="249"/>
        <end position="274"/>
    </location>
</feature>
<dbReference type="InterPro" id="IPR015415">
    <property type="entry name" value="Spast_Vps4_C"/>
</dbReference>
<dbReference type="Pfam" id="PF17862">
    <property type="entry name" value="AAA_lid_3"/>
    <property type="match status" value="1"/>
</dbReference>
<name>A0AAV7K449_9METZ</name>
<dbReference type="InterPro" id="IPR003960">
    <property type="entry name" value="ATPase_AAA_CS"/>
</dbReference>
<evidence type="ECO:0000256" key="11">
    <source>
        <dbReference type="ARBA" id="ARBA00049360"/>
    </source>
</evidence>
<comment type="similarity">
    <text evidence="3 12">Belongs to the AAA ATPase family.</text>
</comment>
<dbReference type="GO" id="GO:0005524">
    <property type="term" value="F:ATP binding"/>
    <property type="evidence" value="ECO:0007669"/>
    <property type="project" value="UniProtKB-KW"/>
</dbReference>
<dbReference type="GO" id="GO:0005634">
    <property type="term" value="C:nucleus"/>
    <property type="evidence" value="ECO:0007669"/>
    <property type="project" value="UniProtKB-SubCell"/>
</dbReference>
<dbReference type="PANTHER" id="PTHR23074:SF17">
    <property type="entry name" value="FIDGETIN-LIKE PROTEIN 1"/>
    <property type="match status" value="1"/>
</dbReference>
<evidence type="ECO:0000256" key="3">
    <source>
        <dbReference type="ARBA" id="ARBA00006914"/>
    </source>
</evidence>
<keyword evidence="8" id="KW-0460">Magnesium</keyword>
<feature type="region of interest" description="Disordered" evidence="13">
    <location>
        <begin position="1"/>
        <end position="20"/>
    </location>
</feature>
<evidence type="ECO:0000256" key="2">
    <source>
        <dbReference type="ARBA" id="ARBA00004123"/>
    </source>
</evidence>
<evidence type="ECO:0000256" key="10">
    <source>
        <dbReference type="ARBA" id="ARBA00035694"/>
    </source>
</evidence>
<dbReference type="Proteomes" id="UP001165289">
    <property type="component" value="Unassembled WGS sequence"/>
</dbReference>
<keyword evidence="16" id="KW-1185">Reference proteome</keyword>
<evidence type="ECO:0000259" key="14">
    <source>
        <dbReference type="SMART" id="SM00382"/>
    </source>
</evidence>
<evidence type="ECO:0000256" key="9">
    <source>
        <dbReference type="ARBA" id="ARBA00023242"/>
    </source>
</evidence>
<comment type="caution">
    <text evidence="15">The sequence shown here is derived from an EMBL/GenBank/DDBJ whole genome shotgun (WGS) entry which is preliminary data.</text>
</comment>
<dbReference type="Gene3D" id="1.10.8.60">
    <property type="match status" value="1"/>
</dbReference>